<dbReference type="PANTHER" id="PTHR43708">
    <property type="entry name" value="CONSERVED EXPRESSED OXIDOREDUCTASE (EUROFUNG)"/>
    <property type="match status" value="1"/>
</dbReference>
<protein>
    <submittedName>
        <fullName evidence="2">NADH-dependent dehydrogenase</fullName>
        <ecNumber evidence="2">1.-.-.-</ecNumber>
    </submittedName>
</protein>
<dbReference type="InterPro" id="IPR051317">
    <property type="entry name" value="Gfo/Idh/MocA_oxidoreduct"/>
</dbReference>
<name>A0A380FC18_STAGA</name>
<sequence>MNDYQTLLAEEAKRDDGVEVVSIATPNGTHYEITMAALEAGLHVICEKPLVFTTQEAEDIKAFAEKQGLIVGVTYGYSGNSIILQMKAMIEQGQIGDINLVEMQYTHGYAGNATRR</sequence>
<reference evidence="2 3" key="1">
    <citation type="submission" date="2018-06" db="EMBL/GenBank/DDBJ databases">
        <authorList>
            <consortium name="Pathogen Informatics"/>
            <person name="Doyle S."/>
        </authorList>
    </citation>
    <scope>NUCLEOTIDE SEQUENCE [LARGE SCALE GENOMIC DNA]</scope>
    <source>
        <strain evidence="2 3">NCTC12195</strain>
    </source>
</reference>
<dbReference type="Proteomes" id="UP000255277">
    <property type="component" value="Unassembled WGS sequence"/>
</dbReference>
<proteinExistence type="predicted"/>
<dbReference type="PANTHER" id="PTHR43708:SF3">
    <property type="entry name" value="OXIDOREDUCTASE"/>
    <property type="match status" value="1"/>
</dbReference>
<evidence type="ECO:0000313" key="3">
    <source>
        <dbReference type="Proteomes" id="UP000255277"/>
    </source>
</evidence>
<evidence type="ECO:0000313" key="2">
    <source>
        <dbReference type="EMBL" id="SUM30764.1"/>
    </source>
</evidence>
<dbReference type="AlphaFoldDB" id="A0A380FC18"/>
<gene>
    <name evidence="2" type="primary">yvaA_1</name>
    <name evidence="2" type="ORF">NCTC12195_00164</name>
</gene>
<dbReference type="InterPro" id="IPR036291">
    <property type="entry name" value="NAD(P)-bd_dom_sf"/>
</dbReference>
<dbReference type="GO" id="GO:0016491">
    <property type="term" value="F:oxidoreductase activity"/>
    <property type="evidence" value="ECO:0007669"/>
    <property type="project" value="UniProtKB-KW"/>
</dbReference>
<feature type="domain" description="Gfo/Idh/MocA-like oxidoreductase N-terminal" evidence="1">
    <location>
        <begin position="10"/>
        <end position="75"/>
    </location>
</feature>
<keyword evidence="2" id="KW-0560">Oxidoreductase</keyword>
<accession>A0A380FC18</accession>
<dbReference type="SUPFAM" id="SSF51735">
    <property type="entry name" value="NAD(P)-binding Rossmann-fold domains"/>
    <property type="match status" value="1"/>
</dbReference>
<organism evidence="2 3">
    <name type="scientific">Staphylococcus gallinarum</name>
    <dbReference type="NCBI Taxonomy" id="1293"/>
    <lineage>
        <taxon>Bacteria</taxon>
        <taxon>Bacillati</taxon>
        <taxon>Bacillota</taxon>
        <taxon>Bacilli</taxon>
        <taxon>Bacillales</taxon>
        <taxon>Staphylococcaceae</taxon>
        <taxon>Staphylococcus</taxon>
    </lineage>
</organism>
<dbReference type="Pfam" id="PF01408">
    <property type="entry name" value="GFO_IDH_MocA"/>
    <property type="match status" value="1"/>
</dbReference>
<dbReference type="GO" id="GO:0000166">
    <property type="term" value="F:nucleotide binding"/>
    <property type="evidence" value="ECO:0007669"/>
    <property type="project" value="InterPro"/>
</dbReference>
<dbReference type="EMBL" id="UHDK01000001">
    <property type="protein sequence ID" value="SUM30764.1"/>
    <property type="molecule type" value="Genomic_DNA"/>
</dbReference>
<dbReference type="Gene3D" id="3.30.360.10">
    <property type="entry name" value="Dihydrodipicolinate Reductase, domain 2"/>
    <property type="match status" value="1"/>
</dbReference>
<dbReference type="InterPro" id="IPR000683">
    <property type="entry name" value="Gfo/Idh/MocA-like_OxRdtase_N"/>
</dbReference>
<dbReference type="Gene3D" id="3.40.50.720">
    <property type="entry name" value="NAD(P)-binding Rossmann-like Domain"/>
    <property type="match status" value="1"/>
</dbReference>
<evidence type="ECO:0000259" key="1">
    <source>
        <dbReference type="Pfam" id="PF01408"/>
    </source>
</evidence>
<dbReference type="EC" id="1.-.-.-" evidence="2"/>